<evidence type="ECO:0000256" key="3">
    <source>
        <dbReference type="ARBA" id="ARBA00022741"/>
    </source>
</evidence>
<evidence type="ECO:0000256" key="4">
    <source>
        <dbReference type="ARBA" id="ARBA00022840"/>
    </source>
</evidence>
<dbReference type="AlphaFoldDB" id="A0A9X2DNS0"/>
<keyword evidence="4 6" id="KW-0067">ATP-binding</keyword>
<keyword evidence="7" id="KW-1185">Reference proteome</keyword>
<dbReference type="RefSeq" id="WP_251223099.1">
    <property type="nucleotide sequence ID" value="NZ_JAMBOL010000006.1"/>
</dbReference>
<organism evidence="6 7">
    <name type="scientific">Halalkalibacter oceani</name>
    <dbReference type="NCBI Taxonomy" id="1653776"/>
    <lineage>
        <taxon>Bacteria</taxon>
        <taxon>Bacillati</taxon>
        <taxon>Bacillota</taxon>
        <taxon>Bacilli</taxon>
        <taxon>Bacillales</taxon>
        <taxon>Bacillaceae</taxon>
        <taxon>Halalkalibacter</taxon>
    </lineage>
</organism>
<dbReference type="PROSITE" id="PS50893">
    <property type="entry name" value="ABC_TRANSPORTER_2"/>
    <property type="match status" value="1"/>
</dbReference>
<dbReference type="InterPro" id="IPR050153">
    <property type="entry name" value="Metal_Ion_Import_ABC"/>
</dbReference>
<dbReference type="Gene3D" id="3.40.50.300">
    <property type="entry name" value="P-loop containing nucleotide triphosphate hydrolases"/>
    <property type="match status" value="1"/>
</dbReference>
<evidence type="ECO:0000313" key="6">
    <source>
        <dbReference type="EMBL" id="MCM3714309.1"/>
    </source>
</evidence>
<accession>A0A9X2DNS0</accession>
<dbReference type="PANTHER" id="PTHR42734:SF17">
    <property type="entry name" value="METAL TRANSPORT SYSTEM ATP-BINDING PROTEIN TM_0124-RELATED"/>
    <property type="match status" value="1"/>
</dbReference>
<dbReference type="PROSITE" id="PS00211">
    <property type="entry name" value="ABC_TRANSPORTER_1"/>
    <property type="match status" value="1"/>
</dbReference>
<comment type="similarity">
    <text evidence="1">Belongs to the ABC transporter superfamily.</text>
</comment>
<keyword evidence="3" id="KW-0547">Nucleotide-binding</keyword>
<evidence type="ECO:0000256" key="1">
    <source>
        <dbReference type="ARBA" id="ARBA00005417"/>
    </source>
</evidence>
<comment type="caution">
    <text evidence="6">The sequence shown here is derived from an EMBL/GenBank/DDBJ whole genome shotgun (WGS) entry which is preliminary data.</text>
</comment>
<dbReference type="InterPro" id="IPR003593">
    <property type="entry name" value="AAA+_ATPase"/>
</dbReference>
<dbReference type="InterPro" id="IPR017871">
    <property type="entry name" value="ABC_transporter-like_CS"/>
</dbReference>
<sequence>MNEEAKKQHVIELEDIVWKRDGKYILNSVSWTVEKGQHWAVLGLNGSGKTSLLKMITGYQWPNGGAVTVFGQRFGQVNIQELRKSIGWVSTSLDDRFQNRTRDTALEIILSGKNASVGIYEEVTEADIEKGRKLLKQLGIDHVGNQYFPSLSQGERRKAMIGRALMASPELLILDEPCNGLDIYSKEELLATIEEMCQDPEGPTLLYVTHHIEEIVPSVSHALLLNKGEIVGSGEKHAVLTEPLLEQTFHVPVALQWEGERPWVRITAKRTITN</sequence>
<dbReference type="InterPro" id="IPR027417">
    <property type="entry name" value="P-loop_NTPase"/>
</dbReference>
<proteinExistence type="inferred from homology"/>
<evidence type="ECO:0000259" key="5">
    <source>
        <dbReference type="PROSITE" id="PS50893"/>
    </source>
</evidence>
<gene>
    <name evidence="6" type="ORF">M3202_09440</name>
</gene>
<evidence type="ECO:0000313" key="7">
    <source>
        <dbReference type="Proteomes" id="UP001139179"/>
    </source>
</evidence>
<reference evidence="6" key="1">
    <citation type="submission" date="2022-05" db="EMBL/GenBank/DDBJ databases">
        <title>Comparative Genomics of Spacecraft Associated Microbes.</title>
        <authorList>
            <person name="Tran M.T."/>
            <person name="Wright A."/>
            <person name="Seuylemezian A."/>
            <person name="Eisen J."/>
            <person name="Coil D."/>
        </authorList>
    </citation>
    <scope>NUCLEOTIDE SEQUENCE</scope>
    <source>
        <strain evidence="6">214.1.1</strain>
    </source>
</reference>
<dbReference type="PANTHER" id="PTHR42734">
    <property type="entry name" value="METAL TRANSPORT SYSTEM ATP-BINDING PROTEIN TM_0124-RELATED"/>
    <property type="match status" value="1"/>
</dbReference>
<dbReference type="InterPro" id="IPR003439">
    <property type="entry name" value="ABC_transporter-like_ATP-bd"/>
</dbReference>
<protein>
    <submittedName>
        <fullName evidence="6">ABC transporter ATP-binding protein</fullName>
    </submittedName>
</protein>
<dbReference type="SMART" id="SM00382">
    <property type="entry name" value="AAA"/>
    <property type="match status" value="1"/>
</dbReference>
<keyword evidence="2" id="KW-0813">Transport</keyword>
<dbReference type="Proteomes" id="UP001139179">
    <property type="component" value="Unassembled WGS sequence"/>
</dbReference>
<dbReference type="GO" id="GO:0005524">
    <property type="term" value="F:ATP binding"/>
    <property type="evidence" value="ECO:0007669"/>
    <property type="project" value="UniProtKB-KW"/>
</dbReference>
<feature type="domain" description="ABC transporter" evidence="5">
    <location>
        <begin position="11"/>
        <end position="252"/>
    </location>
</feature>
<dbReference type="GO" id="GO:0016887">
    <property type="term" value="F:ATP hydrolysis activity"/>
    <property type="evidence" value="ECO:0007669"/>
    <property type="project" value="InterPro"/>
</dbReference>
<dbReference type="EMBL" id="JAMBOL010000006">
    <property type="protein sequence ID" value="MCM3714309.1"/>
    <property type="molecule type" value="Genomic_DNA"/>
</dbReference>
<dbReference type="SUPFAM" id="SSF52540">
    <property type="entry name" value="P-loop containing nucleoside triphosphate hydrolases"/>
    <property type="match status" value="1"/>
</dbReference>
<name>A0A9X2DNS0_9BACI</name>
<evidence type="ECO:0000256" key="2">
    <source>
        <dbReference type="ARBA" id="ARBA00022448"/>
    </source>
</evidence>
<dbReference type="Pfam" id="PF00005">
    <property type="entry name" value="ABC_tran"/>
    <property type="match status" value="1"/>
</dbReference>